<comment type="caution">
    <text evidence="4">The sequence shown here is derived from an EMBL/GenBank/DDBJ whole genome shotgun (WGS) entry which is preliminary data.</text>
</comment>
<dbReference type="GO" id="GO:0003824">
    <property type="term" value="F:catalytic activity"/>
    <property type="evidence" value="ECO:0007669"/>
    <property type="project" value="UniProtKB-ARBA"/>
</dbReference>
<dbReference type="FunFam" id="3.30.70.270:FF:000001">
    <property type="entry name" value="Diguanylate cyclase domain protein"/>
    <property type="match status" value="1"/>
</dbReference>
<reference evidence="4 5" key="1">
    <citation type="submission" date="2017-08" db="EMBL/GenBank/DDBJ databases">
        <title>Pusillimonas indicus sp. nov., a member of the family Alcaligenaceae isolated from surface seawater.</title>
        <authorList>
            <person name="Li J."/>
        </authorList>
    </citation>
    <scope>NUCLEOTIDE SEQUENCE [LARGE SCALE GENOMIC DNA]</scope>
    <source>
        <strain evidence="4 5">L52-1-41</strain>
    </source>
</reference>
<dbReference type="NCBIfam" id="TIGR00229">
    <property type="entry name" value="sensory_box"/>
    <property type="match status" value="2"/>
</dbReference>
<dbReference type="Pfam" id="PF00990">
    <property type="entry name" value="GGDEF"/>
    <property type="match status" value="1"/>
</dbReference>
<evidence type="ECO:0000259" key="3">
    <source>
        <dbReference type="PROSITE" id="PS50887"/>
    </source>
</evidence>
<gene>
    <name evidence="4" type="ORF">CJP73_13405</name>
</gene>
<dbReference type="Pfam" id="PF08448">
    <property type="entry name" value="PAS_4"/>
    <property type="match status" value="1"/>
</dbReference>
<dbReference type="Gene3D" id="3.30.70.270">
    <property type="match status" value="1"/>
</dbReference>
<dbReference type="PANTHER" id="PTHR46663:SF3">
    <property type="entry name" value="SLL0267 PROTEIN"/>
    <property type="match status" value="1"/>
</dbReference>
<feature type="domain" description="PAC" evidence="2">
    <location>
        <begin position="199"/>
        <end position="250"/>
    </location>
</feature>
<proteinExistence type="predicted"/>
<name>A0A3A1YQ34_9BURK</name>
<evidence type="ECO:0008006" key="6">
    <source>
        <dbReference type="Google" id="ProtNLM"/>
    </source>
</evidence>
<dbReference type="AlphaFoldDB" id="A0A3A1YQ34"/>
<dbReference type="Proteomes" id="UP000266206">
    <property type="component" value="Unassembled WGS sequence"/>
</dbReference>
<evidence type="ECO:0000259" key="1">
    <source>
        <dbReference type="PROSITE" id="PS50112"/>
    </source>
</evidence>
<organism evidence="4 5">
    <name type="scientific">Neopusillimonas maritima</name>
    <dbReference type="NCBI Taxonomy" id="2026239"/>
    <lineage>
        <taxon>Bacteria</taxon>
        <taxon>Pseudomonadati</taxon>
        <taxon>Pseudomonadota</taxon>
        <taxon>Betaproteobacteria</taxon>
        <taxon>Burkholderiales</taxon>
        <taxon>Alcaligenaceae</taxon>
        <taxon>Neopusillimonas</taxon>
    </lineage>
</organism>
<dbReference type="PROSITE" id="PS50113">
    <property type="entry name" value="PAC"/>
    <property type="match status" value="1"/>
</dbReference>
<dbReference type="InterPro" id="IPR000160">
    <property type="entry name" value="GGDEF_dom"/>
</dbReference>
<dbReference type="SMART" id="SM00091">
    <property type="entry name" value="PAS"/>
    <property type="match status" value="2"/>
</dbReference>
<dbReference type="SUPFAM" id="SSF55073">
    <property type="entry name" value="Nucleotide cyclase"/>
    <property type="match status" value="1"/>
</dbReference>
<dbReference type="InterPro" id="IPR052163">
    <property type="entry name" value="DGC-Regulatory_Protein"/>
</dbReference>
<feature type="domain" description="GGDEF" evidence="3">
    <location>
        <begin position="282"/>
        <end position="415"/>
    </location>
</feature>
<dbReference type="SMART" id="SM00267">
    <property type="entry name" value="GGDEF"/>
    <property type="match status" value="1"/>
</dbReference>
<sequence>MDLLHAAFQHSPDILVIMQVDDEGTTFRYTEANVQFEIATGLQRFQLIGKTPHDLFTPDEAKRLLNEYQRCLQTQNTVEFDQVISVPAGERDWNIRVAPLSSHPGYFLISARDITWSRDLVQQLDAISDYLPGFVYQLCYQPPDHWQFTFVGRAVTQMFGISAEDVRNDASLLLDRIHPDDHDWVLSSSIEAGDTLLPWHAQFRMQHTNGTTLWVEARDLPQRLADGTITWTGYVNDITDRHKLEEEVKHLALHDPLTGLANRWCFLDRLDTALSQARLRGRSLALFYIDLDHFKPVNDQYGHAVGDELLKQVSRRISHFLRATDLAGRIGGDEFMVYLLEDTQPEKCMDIATRLCEALQNPFRLGPYQANISASIGIALYPEHGVDVHSLSHAADKAMYQAKNGGRSKAVIAQSTHFNQENQSAA</sequence>
<evidence type="ECO:0000313" key="4">
    <source>
        <dbReference type="EMBL" id="RIY39606.1"/>
    </source>
</evidence>
<dbReference type="SUPFAM" id="SSF55785">
    <property type="entry name" value="PYP-like sensor domain (PAS domain)"/>
    <property type="match status" value="2"/>
</dbReference>
<dbReference type="Gene3D" id="3.30.450.20">
    <property type="entry name" value="PAS domain"/>
    <property type="match status" value="2"/>
</dbReference>
<dbReference type="InterPro" id="IPR013656">
    <property type="entry name" value="PAS_4"/>
</dbReference>
<dbReference type="RefSeq" id="WP_114420719.1">
    <property type="nucleotide sequence ID" value="NZ_NQYH01000014.1"/>
</dbReference>
<dbReference type="Pfam" id="PF08447">
    <property type="entry name" value="PAS_3"/>
    <property type="match status" value="1"/>
</dbReference>
<dbReference type="CDD" id="cd01949">
    <property type="entry name" value="GGDEF"/>
    <property type="match status" value="1"/>
</dbReference>
<protein>
    <recommendedName>
        <fullName evidence="6">Diguanylate cyclase</fullName>
    </recommendedName>
</protein>
<accession>A0A3A1YQ34</accession>
<dbReference type="InterPro" id="IPR043128">
    <property type="entry name" value="Rev_trsase/Diguanyl_cyclase"/>
</dbReference>
<dbReference type="OrthoDB" id="9813903at2"/>
<dbReference type="PANTHER" id="PTHR46663">
    <property type="entry name" value="DIGUANYLATE CYCLASE DGCT-RELATED"/>
    <property type="match status" value="1"/>
</dbReference>
<dbReference type="PROSITE" id="PS50112">
    <property type="entry name" value="PAS"/>
    <property type="match status" value="2"/>
</dbReference>
<feature type="domain" description="PAS" evidence="1">
    <location>
        <begin position="17"/>
        <end position="75"/>
    </location>
</feature>
<evidence type="ECO:0000259" key="2">
    <source>
        <dbReference type="PROSITE" id="PS50113"/>
    </source>
</evidence>
<dbReference type="InterPro" id="IPR035965">
    <property type="entry name" value="PAS-like_dom_sf"/>
</dbReference>
<dbReference type="InterPro" id="IPR013655">
    <property type="entry name" value="PAS_fold_3"/>
</dbReference>
<dbReference type="InterPro" id="IPR029787">
    <property type="entry name" value="Nucleotide_cyclase"/>
</dbReference>
<dbReference type="EMBL" id="NQYH01000014">
    <property type="protein sequence ID" value="RIY39606.1"/>
    <property type="molecule type" value="Genomic_DNA"/>
</dbReference>
<dbReference type="NCBIfam" id="TIGR00254">
    <property type="entry name" value="GGDEF"/>
    <property type="match status" value="1"/>
</dbReference>
<evidence type="ECO:0000313" key="5">
    <source>
        <dbReference type="Proteomes" id="UP000266206"/>
    </source>
</evidence>
<dbReference type="InterPro" id="IPR000700">
    <property type="entry name" value="PAS-assoc_C"/>
</dbReference>
<feature type="domain" description="PAS" evidence="1">
    <location>
        <begin position="148"/>
        <end position="183"/>
    </location>
</feature>
<dbReference type="CDD" id="cd00130">
    <property type="entry name" value="PAS"/>
    <property type="match status" value="2"/>
</dbReference>
<dbReference type="PROSITE" id="PS50887">
    <property type="entry name" value="GGDEF"/>
    <property type="match status" value="1"/>
</dbReference>
<dbReference type="InterPro" id="IPR000014">
    <property type="entry name" value="PAS"/>
</dbReference>